<feature type="region of interest" description="Disordered" evidence="1">
    <location>
        <begin position="258"/>
        <end position="303"/>
    </location>
</feature>
<evidence type="ECO:0000313" key="2">
    <source>
        <dbReference type="EMBL" id="KFA66453.1"/>
    </source>
</evidence>
<dbReference type="HOGENOM" id="CLU_811759_0_0_1"/>
<evidence type="ECO:0000256" key="1">
    <source>
        <dbReference type="SAM" id="MobiDB-lite"/>
    </source>
</evidence>
<dbReference type="EMBL" id="KL660443">
    <property type="protein sequence ID" value="KFA66453.1"/>
    <property type="molecule type" value="Genomic_DNA"/>
</dbReference>
<organism evidence="2 3">
    <name type="scientific">Stachybotrys chlorohalonatus (strain IBT 40285)</name>
    <dbReference type="NCBI Taxonomy" id="1283841"/>
    <lineage>
        <taxon>Eukaryota</taxon>
        <taxon>Fungi</taxon>
        <taxon>Dikarya</taxon>
        <taxon>Ascomycota</taxon>
        <taxon>Pezizomycotina</taxon>
        <taxon>Sordariomycetes</taxon>
        <taxon>Hypocreomycetidae</taxon>
        <taxon>Hypocreales</taxon>
        <taxon>Stachybotryaceae</taxon>
        <taxon>Stachybotrys</taxon>
    </lineage>
</organism>
<dbReference type="PANTHER" id="PTHR37535">
    <property type="entry name" value="FLUG DOMAIN PROTEIN"/>
    <property type="match status" value="1"/>
</dbReference>
<protein>
    <submittedName>
        <fullName evidence="2">Uncharacterized protein</fullName>
    </submittedName>
</protein>
<dbReference type="InParanoid" id="A0A084QR68"/>
<dbReference type="Proteomes" id="UP000028524">
    <property type="component" value="Unassembled WGS sequence"/>
</dbReference>
<dbReference type="PANTHER" id="PTHR37535:SF4">
    <property type="entry name" value="FLUG DOMAIN-CONTAINING PROTEIN"/>
    <property type="match status" value="1"/>
</dbReference>
<feature type="non-terminal residue" evidence="2">
    <location>
        <position position="352"/>
    </location>
</feature>
<dbReference type="AlphaFoldDB" id="A0A084QR68"/>
<gene>
    <name evidence="2" type="ORF">S40285_09782</name>
</gene>
<feature type="compositionally biased region" description="Polar residues" evidence="1">
    <location>
        <begin position="274"/>
        <end position="303"/>
    </location>
</feature>
<dbReference type="STRING" id="1283841.A0A084QR68"/>
<dbReference type="OrthoDB" id="5106810at2759"/>
<reference evidence="2 3" key="1">
    <citation type="journal article" date="2014" name="BMC Genomics">
        <title>Comparative genome sequencing reveals chemotype-specific gene clusters in the toxigenic black mold Stachybotrys.</title>
        <authorList>
            <person name="Semeiks J."/>
            <person name="Borek D."/>
            <person name="Otwinowski Z."/>
            <person name="Grishin N.V."/>
        </authorList>
    </citation>
    <scope>NUCLEOTIDE SEQUENCE [LARGE SCALE GENOMIC DNA]</scope>
    <source>
        <strain evidence="2 3">IBT 40285</strain>
    </source>
</reference>
<dbReference type="InterPro" id="IPR021842">
    <property type="entry name" value="DUF3435"/>
</dbReference>
<name>A0A084QR68_STAC4</name>
<sequence>MSLEKPLKYGKTRGHLIALGRALGYAKRLEFYVIRRGSGRKLNEALTPEERNQAIGHRLGDSSTYMRYYMTDFVNADIQAIVFGSNPETDFNELISRLSRHGKAPIKLSDQERDEVFNDPTLVRYQNKRSKALASLKKKGFKSVAAAKRAGVSKRYEKYHRGVDNLRKKVEAKRLERAIAEFHKNIHGEEIAQQLKGIRPCKDVLAPRTIEYELEERTEVAELFSQAADVIDREELFKLRMRLILGLAQLCNRWESPCRPKAPRKPAKPRSRGTQRQISNTACSSSHLSPEMQQDSPSRSTTLETFSSSGALRICPFCRWQDQEVGEKQRKREWRIDNLARHIRSQHLLRIE</sequence>
<keyword evidence="3" id="KW-1185">Reference proteome</keyword>
<dbReference type="Pfam" id="PF11917">
    <property type="entry name" value="DUF3435"/>
    <property type="match status" value="1"/>
</dbReference>
<proteinExistence type="predicted"/>
<evidence type="ECO:0000313" key="3">
    <source>
        <dbReference type="Proteomes" id="UP000028524"/>
    </source>
</evidence>
<accession>A0A084QR68</accession>
<feature type="compositionally biased region" description="Basic residues" evidence="1">
    <location>
        <begin position="261"/>
        <end position="273"/>
    </location>
</feature>